<keyword evidence="1 4" id="KW-0808">Transferase</keyword>
<evidence type="ECO:0000256" key="1">
    <source>
        <dbReference type="ARBA" id="ARBA00022679"/>
    </source>
</evidence>
<proteinExistence type="inferred from homology"/>
<organism evidence="6 7">
    <name type="scientific">Geodia barretti</name>
    <name type="common">Barrett's horny sponge</name>
    <dbReference type="NCBI Taxonomy" id="519541"/>
    <lineage>
        <taxon>Eukaryota</taxon>
        <taxon>Metazoa</taxon>
        <taxon>Porifera</taxon>
        <taxon>Demospongiae</taxon>
        <taxon>Heteroscleromorpha</taxon>
        <taxon>Tetractinellida</taxon>
        <taxon>Astrophorina</taxon>
        <taxon>Geodiidae</taxon>
        <taxon>Geodia</taxon>
    </lineage>
</organism>
<sequence>MSEAVGGIHISSGDLLRDHQARGTELGSMARSYMQQGLLVPDNVIIGMIEDRIGAPDATSGYVLDGFPRTLEQARALEEALSKQSQGIDKVVNIQVSDPELINRLGGRLICRQCQQPYHEVNSPPAKDGVCDACGGELYQREDDTSEAVLRRIQVYAEQTAPLIDFYKEKGNLVEVDGEGTIEGVREYLLTLVG</sequence>
<dbReference type="PANTHER" id="PTHR23359">
    <property type="entry name" value="NUCLEOTIDE KINASE"/>
    <property type="match status" value="1"/>
</dbReference>
<dbReference type="PROSITE" id="PS00113">
    <property type="entry name" value="ADENYLATE_KINASE"/>
    <property type="match status" value="1"/>
</dbReference>
<feature type="domain" description="Adenylate kinase active site lid" evidence="5">
    <location>
        <begin position="108"/>
        <end position="143"/>
    </location>
</feature>
<name>A0AA35XKP5_GEOBA</name>
<dbReference type="InterPro" id="IPR000850">
    <property type="entry name" value="Adenylat/UMP-CMP_kin"/>
</dbReference>
<dbReference type="HAMAP" id="MF_00235">
    <property type="entry name" value="Adenylate_kinase_Adk"/>
    <property type="match status" value="1"/>
</dbReference>
<dbReference type="Pfam" id="PF00406">
    <property type="entry name" value="ADK"/>
    <property type="match status" value="1"/>
</dbReference>
<comment type="similarity">
    <text evidence="4">Belongs to the adenylate kinase family.</text>
</comment>
<dbReference type="NCBIfam" id="TIGR01351">
    <property type="entry name" value="adk"/>
    <property type="match status" value="1"/>
</dbReference>
<dbReference type="Proteomes" id="UP001174909">
    <property type="component" value="Unassembled WGS sequence"/>
</dbReference>
<dbReference type="InterPro" id="IPR027417">
    <property type="entry name" value="P-loop_NTPase"/>
</dbReference>
<dbReference type="AlphaFoldDB" id="A0AA35XKP5"/>
<dbReference type="PRINTS" id="PR00094">
    <property type="entry name" value="ADENYLTKNASE"/>
</dbReference>
<dbReference type="Pfam" id="PF05191">
    <property type="entry name" value="ADK_lid"/>
    <property type="match status" value="1"/>
</dbReference>
<dbReference type="InterPro" id="IPR033690">
    <property type="entry name" value="Adenylat_kinase_CS"/>
</dbReference>
<dbReference type="InterPro" id="IPR006259">
    <property type="entry name" value="Adenyl_kin_sub"/>
</dbReference>
<comment type="caution">
    <text evidence="6">The sequence shown here is derived from an EMBL/GenBank/DDBJ whole genome shotgun (WGS) entry which is preliminary data.</text>
</comment>
<dbReference type="SUPFAM" id="SSF52540">
    <property type="entry name" value="P-loop containing nucleoside triphosphate hydrolases"/>
    <property type="match status" value="1"/>
</dbReference>
<keyword evidence="2" id="KW-0547">Nucleotide-binding</keyword>
<dbReference type="InterPro" id="IPR007862">
    <property type="entry name" value="Adenylate_kinase_lid-dom"/>
</dbReference>
<evidence type="ECO:0000313" key="7">
    <source>
        <dbReference type="Proteomes" id="UP001174909"/>
    </source>
</evidence>
<protein>
    <submittedName>
        <fullName evidence="6">Adenylate kinase</fullName>
    </submittedName>
</protein>
<evidence type="ECO:0000256" key="2">
    <source>
        <dbReference type="ARBA" id="ARBA00022741"/>
    </source>
</evidence>
<evidence type="ECO:0000259" key="5">
    <source>
        <dbReference type="Pfam" id="PF05191"/>
    </source>
</evidence>
<evidence type="ECO:0000256" key="4">
    <source>
        <dbReference type="RuleBase" id="RU003330"/>
    </source>
</evidence>
<evidence type="ECO:0000313" key="6">
    <source>
        <dbReference type="EMBL" id="CAI8054642.1"/>
    </source>
</evidence>
<accession>A0AA35XKP5</accession>
<dbReference type="Gene3D" id="3.40.50.300">
    <property type="entry name" value="P-loop containing nucleotide triphosphate hydrolases"/>
    <property type="match status" value="1"/>
</dbReference>
<dbReference type="EMBL" id="CASHTH010004203">
    <property type="protein sequence ID" value="CAI8054642.1"/>
    <property type="molecule type" value="Genomic_DNA"/>
</dbReference>
<dbReference type="CDD" id="cd01428">
    <property type="entry name" value="ADK"/>
    <property type="match status" value="1"/>
</dbReference>
<evidence type="ECO:0000256" key="3">
    <source>
        <dbReference type="ARBA" id="ARBA00022777"/>
    </source>
</evidence>
<dbReference type="GO" id="GO:0005524">
    <property type="term" value="F:ATP binding"/>
    <property type="evidence" value="ECO:0007669"/>
    <property type="project" value="InterPro"/>
</dbReference>
<keyword evidence="7" id="KW-1185">Reference proteome</keyword>
<keyword evidence="3 4" id="KW-0418">Kinase</keyword>
<reference evidence="6" key="1">
    <citation type="submission" date="2023-03" db="EMBL/GenBank/DDBJ databases">
        <authorList>
            <person name="Steffen K."/>
            <person name="Cardenas P."/>
        </authorList>
    </citation>
    <scope>NUCLEOTIDE SEQUENCE</scope>
</reference>
<gene>
    <name evidence="6" type="ORF">GBAR_LOCUS29807</name>
</gene>
<dbReference type="GO" id="GO:0004017">
    <property type="term" value="F:AMP kinase activity"/>
    <property type="evidence" value="ECO:0007669"/>
    <property type="project" value="InterPro"/>
</dbReference>